<reference evidence="7" key="1">
    <citation type="submission" date="2014-01" db="EMBL/GenBank/DDBJ databases">
        <title>The Genome Sequence of Anopheles melas CM1001059_A (V2).</title>
        <authorList>
            <consortium name="The Broad Institute Genomics Platform"/>
            <person name="Neafsey D.E."/>
            <person name="Besansky N."/>
            <person name="Howell P."/>
            <person name="Walton C."/>
            <person name="Young S.K."/>
            <person name="Zeng Q."/>
            <person name="Gargeya S."/>
            <person name="Fitzgerald M."/>
            <person name="Haas B."/>
            <person name="Abouelleil A."/>
            <person name="Allen A.W."/>
            <person name="Alvarado L."/>
            <person name="Arachchi H.M."/>
            <person name="Berlin A.M."/>
            <person name="Chapman S.B."/>
            <person name="Gainer-Dewar J."/>
            <person name="Goldberg J."/>
            <person name="Griggs A."/>
            <person name="Gujja S."/>
            <person name="Hansen M."/>
            <person name="Howarth C."/>
            <person name="Imamovic A."/>
            <person name="Ireland A."/>
            <person name="Larimer J."/>
            <person name="McCowan C."/>
            <person name="Murphy C."/>
            <person name="Pearson M."/>
            <person name="Poon T.W."/>
            <person name="Priest M."/>
            <person name="Roberts A."/>
            <person name="Saif S."/>
            <person name="Shea T."/>
            <person name="Sisk P."/>
            <person name="Sykes S."/>
            <person name="Wortman J."/>
            <person name="Nusbaum C."/>
            <person name="Birren B."/>
        </authorList>
    </citation>
    <scope>NUCLEOTIDE SEQUENCE [LARGE SCALE GENOMIC DNA]</scope>
    <source>
        <strain evidence="7">CM1001059</strain>
    </source>
</reference>
<dbReference type="AlphaFoldDB" id="A0A182U9V9"/>
<feature type="compositionally biased region" description="Basic residues" evidence="4">
    <location>
        <begin position="249"/>
        <end position="266"/>
    </location>
</feature>
<dbReference type="PANTHER" id="PTHR14369:SF0">
    <property type="entry name" value="SURFEIT LOCUS PROTEIN 6"/>
    <property type="match status" value="1"/>
</dbReference>
<dbReference type="VEuPathDB" id="VectorBase:AMEC016565"/>
<feature type="compositionally biased region" description="Basic and acidic residues" evidence="4">
    <location>
        <begin position="28"/>
        <end position="49"/>
    </location>
</feature>
<comment type="similarity">
    <text evidence="2">Belongs to the SURF6 family.</text>
</comment>
<dbReference type="PANTHER" id="PTHR14369">
    <property type="entry name" value="SURFEIT LOCUS PROTEIN 6"/>
    <property type="match status" value="1"/>
</dbReference>
<sequence>MEFYMELFNIPEAKKDENEDDSEYLLDSVEKPKKTLMKKTDDSEEDRTHQNIVKQNKIVSKHLGRKSSTDPHKVERKKLKKEKQMKKKLKNISMMAIKQEKERSKLIEHKPLVMKQEKKAGPIFNAEGKIVFSKVQLDECDVKKKGIETDTRKLLKKVLDNKKQLAELKESGDIEKYAEIKKKQAWEKAMAKTSGQKVRDDPELLTKKLVQRKKQIKKSKEQWKERAQKIEHQQKQRQKERTANIKERAQKKKNTKLKKMAKKGRTRPADAGTPEHCGALTWGQIVHETSKRVGMPQKKVHDKYTYSAQFACIAAEPVSRLGALNVLDPSGVVAP</sequence>
<dbReference type="STRING" id="34690.A0A182U9V9"/>
<protein>
    <submittedName>
        <fullName evidence="6">SURF6 domain-containing protein</fullName>
    </submittedName>
</protein>
<evidence type="ECO:0000256" key="2">
    <source>
        <dbReference type="ARBA" id="ARBA00005904"/>
    </source>
</evidence>
<dbReference type="Proteomes" id="UP000075902">
    <property type="component" value="Unassembled WGS sequence"/>
</dbReference>
<dbReference type="GO" id="GO:0003677">
    <property type="term" value="F:DNA binding"/>
    <property type="evidence" value="ECO:0007669"/>
    <property type="project" value="TreeGrafter"/>
</dbReference>
<evidence type="ECO:0000313" key="6">
    <source>
        <dbReference type="EnsemblMetazoa" id="AMEC016565-PA"/>
    </source>
</evidence>
<dbReference type="GO" id="GO:0042274">
    <property type="term" value="P:ribosomal small subunit biogenesis"/>
    <property type="evidence" value="ECO:0007669"/>
    <property type="project" value="TreeGrafter"/>
</dbReference>
<evidence type="ECO:0000259" key="5">
    <source>
        <dbReference type="Pfam" id="PF04935"/>
    </source>
</evidence>
<feature type="compositionally biased region" description="Basic and acidic residues" evidence="4">
    <location>
        <begin position="226"/>
        <end position="248"/>
    </location>
</feature>
<dbReference type="EnsemblMetazoa" id="AMEC016565-RA">
    <property type="protein sequence ID" value="AMEC016565-PA"/>
    <property type="gene ID" value="AMEC016565"/>
</dbReference>
<evidence type="ECO:0000313" key="7">
    <source>
        <dbReference type="Proteomes" id="UP000075902"/>
    </source>
</evidence>
<evidence type="ECO:0000256" key="4">
    <source>
        <dbReference type="SAM" id="MobiDB-lite"/>
    </source>
</evidence>
<name>A0A182U9V9_9DIPT</name>
<evidence type="ECO:0000256" key="3">
    <source>
        <dbReference type="ARBA" id="ARBA00023242"/>
    </source>
</evidence>
<evidence type="ECO:0000256" key="1">
    <source>
        <dbReference type="ARBA" id="ARBA00004123"/>
    </source>
</evidence>
<dbReference type="InterPro" id="IPR007019">
    <property type="entry name" value="SURF6"/>
</dbReference>
<keyword evidence="3" id="KW-0539">Nucleus</keyword>
<feature type="domain" description="Ribosomal RNA-processing protein 14/surfeit locus protein 6 C-terminal" evidence="5">
    <location>
        <begin position="77"/>
        <end position="257"/>
    </location>
</feature>
<accession>A0A182U9V9</accession>
<feature type="region of interest" description="Disordered" evidence="4">
    <location>
        <begin position="226"/>
        <end position="276"/>
    </location>
</feature>
<keyword evidence="7" id="KW-1185">Reference proteome</keyword>
<feature type="compositionally biased region" description="Basic residues" evidence="4">
    <location>
        <begin position="74"/>
        <end position="86"/>
    </location>
</feature>
<dbReference type="GO" id="GO:0042273">
    <property type="term" value="P:ribosomal large subunit biogenesis"/>
    <property type="evidence" value="ECO:0007669"/>
    <property type="project" value="TreeGrafter"/>
</dbReference>
<dbReference type="InterPro" id="IPR029190">
    <property type="entry name" value="Rrp14/SURF6_C"/>
</dbReference>
<reference evidence="6" key="2">
    <citation type="submission" date="2020-05" db="UniProtKB">
        <authorList>
            <consortium name="EnsemblMetazoa"/>
        </authorList>
    </citation>
    <scope>IDENTIFICATION</scope>
    <source>
        <strain evidence="6">CM1001059</strain>
    </source>
</reference>
<dbReference type="Pfam" id="PF04935">
    <property type="entry name" value="SURF6"/>
    <property type="match status" value="1"/>
</dbReference>
<comment type="subcellular location">
    <subcellularLocation>
        <location evidence="1">Nucleus</location>
    </subcellularLocation>
</comment>
<dbReference type="GO" id="GO:0003723">
    <property type="term" value="F:RNA binding"/>
    <property type="evidence" value="ECO:0007669"/>
    <property type="project" value="TreeGrafter"/>
</dbReference>
<dbReference type="GO" id="GO:0005730">
    <property type="term" value="C:nucleolus"/>
    <property type="evidence" value="ECO:0007669"/>
    <property type="project" value="TreeGrafter"/>
</dbReference>
<organism evidence="6 7">
    <name type="scientific">Anopheles melas</name>
    <dbReference type="NCBI Taxonomy" id="34690"/>
    <lineage>
        <taxon>Eukaryota</taxon>
        <taxon>Metazoa</taxon>
        <taxon>Ecdysozoa</taxon>
        <taxon>Arthropoda</taxon>
        <taxon>Hexapoda</taxon>
        <taxon>Insecta</taxon>
        <taxon>Pterygota</taxon>
        <taxon>Neoptera</taxon>
        <taxon>Endopterygota</taxon>
        <taxon>Diptera</taxon>
        <taxon>Nematocera</taxon>
        <taxon>Culicoidea</taxon>
        <taxon>Culicidae</taxon>
        <taxon>Anophelinae</taxon>
        <taxon>Anopheles</taxon>
    </lineage>
</organism>
<feature type="region of interest" description="Disordered" evidence="4">
    <location>
        <begin position="12"/>
        <end position="86"/>
    </location>
</feature>
<proteinExistence type="inferred from homology"/>